<evidence type="ECO:0000256" key="3">
    <source>
        <dbReference type="SAM" id="Phobius"/>
    </source>
</evidence>
<dbReference type="SUPFAM" id="SSF55073">
    <property type="entry name" value="Nucleotide cyclase"/>
    <property type="match status" value="1"/>
</dbReference>
<gene>
    <name evidence="5" type="ORF">EDC22_102445</name>
</gene>
<dbReference type="Pfam" id="PF00990">
    <property type="entry name" value="GGDEF"/>
    <property type="match status" value="1"/>
</dbReference>
<proteinExistence type="predicted"/>
<dbReference type="EC" id="2.7.7.65" evidence="1"/>
<dbReference type="InterPro" id="IPR043128">
    <property type="entry name" value="Rev_trsase/Diguanyl_cyclase"/>
</dbReference>
<feature type="domain" description="GGDEF" evidence="4">
    <location>
        <begin position="250"/>
        <end position="383"/>
    </location>
</feature>
<name>A0A4R3MFW6_9HYPH</name>
<keyword evidence="3" id="KW-0472">Membrane</keyword>
<dbReference type="FunFam" id="3.30.70.270:FF:000001">
    <property type="entry name" value="Diguanylate cyclase domain protein"/>
    <property type="match status" value="1"/>
</dbReference>
<reference evidence="5 6" key="1">
    <citation type="submission" date="2019-03" db="EMBL/GenBank/DDBJ databases">
        <title>Genomic Encyclopedia of Type Strains, Phase IV (KMG-IV): sequencing the most valuable type-strain genomes for metagenomic binning, comparative biology and taxonomic classification.</title>
        <authorList>
            <person name="Goeker M."/>
        </authorList>
    </citation>
    <scope>NUCLEOTIDE SEQUENCE [LARGE SCALE GENOMIC DNA]</scope>
    <source>
        <strain evidence="5 6">DSM 19345</strain>
    </source>
</reference>
<sequence length="386" mass="41315">MMLDTFTIVFMAAATTFLIAILLGIAWYQDQDQRLLGWWSASYLLKSAGCILILLRGSIADPLSIDLANALILVGAAFAWGGSRVFDGRHMPVWTLFLGAVVWLVACRVPAFYDSFQTRAAGFSALYASYCAATAYEFWRGRADALSARYMLVVAHAIQAVLYGIRVPATLILPPPAEVMAPDVWFGLWVLMPIMLGIAAAVLVVAITMERALASQRAAAAVDTLTGALNRGALIEAAAKRLRTRGGPASNVAMLVFDLDCFKQINDRFGHATGDRALRVFADVVRSCLRVDDIFGRLGGEEFAVLLPGAGESDGLAVAERIRAAYSLKPIEHGGIVIRSTVSVGVAAAQTGRSSVDQLLAEADKALYRAKHAGRDRVVGPLALAS</sequence>
<dbReference type="CDD" id="cd01949">
    <property type="entry name" value="GGDEF"/>
    <property type="match status" value="1"/>
</dbReference>
<dbReference type="Proteomes" id="UP000295678">
    <property type="component" value="Unassembled WGS sequence"/>
</dbReference>
<dbReference type="GO" id="GO:0043709">
    <property type="term" value="P:cell adhesion involved in single-species biofilm formation"/>
    <property type="evidence" value="ECO:0007669"/>
    <property type="project" value="TreeGrafter"/>
</dbReference>
<dbReference type="GO" id="GO:0005886">
    <property type="term" value="C:plasma membrane"/>
    <property type="evidence" value="ECO:0007669"/>
    <property type="project" value="TreeGrafter"/>
</dbReference>
<evidence type="ECO:0000256" key="1">
    <source>
        <dbReference type="ARBA" id="ARBA00012528"/>
    </source>
</evidence>
<dbReference type="PANTHER" id="PTHR45138:SF9">
    <property type="entry name" value="DIGUANYLATE CYCLASE DGCM-RELATED"/>
    <property type="match status" value="1"/>
</dbReference>
<evidence type="ECO:0000256" key="2">
    <source>
        <dbReference type="ARBA" id="ARBA00034247"/>
    </source>
</evidence>
<feature type="transmembrane region" description="Helical" evidence="3">
    <location>
        <begin position="6"/>
        <end position="28"/>
    </location>
</feature>
<feature type="transmembrane region" description="Helical" evidence="3">
    <location>
        <begin position="35"/>
        <end position="55"/>
    </location>
</feature>
<feature type="transmembrane region" description="Helical" evidence="3">
    <location>
        <begin position="119"/>
        <end position="139"/>
    </location>
</feature>
<dbReference type="AlphaFoldDB" id="A0A4R3MFW6"/>
<dbReference type="InterPro" id="IPR029787">
    <property type="entry name" value="Nucleotide_cyclase"/>
</dbReference>
<dbReference type="PANTHER" id="PTHR45138">
    <property type="entry name" value="REGULATORY COMPONENTS OF SENSORY TRANSDUCTION SYSTEM"/>
    <property type="match status" value="1"/>
</dbReference>
<protein>
    <recommendedName>
        <fullName evidence="1">diguanylate cyclase</fullName>
        <ecNumber evidence="1">2.7.7.65</ecNumber>
    </recommendedName>
</protein>
<accession>A0A4R3MFW6</accession>
<feature type="transmembrane region" description="Helical" evidence="3">
    <location>
        <begin position="151"/>
        <end position="173"/>
    </location>
</feature>
<dbReference type="NCBIfam" id="TIGR00254">
    <property type="entry name" value="GGDEF"/>
    <property type="match status" value="1"/>
</dbReference>
<keyword evidence="6" id="KW-1185">Reference proteome</keyword>
<keyword evidence="3" id="KW-0812">Transmembrane</keyword>
<dbReference type="GO" id="GO:0052621">
    <property type="term" value="F:diguanylate cyclase activity"/>
    <property type="evidence" value="ECO:0007669"/>
    <property type="project" value="UniProtKB-EC"/>
</dbReference>
<comment type="caution">
    <text evidence="5">The sequence shown here is derived from an EMBL/GenBank/DDBJ whole genome shotgun (WGS) entry which is preliminary data.</text>
</comment>
<dbReference type="SMART" id="SM00267">
    <property type="entry name" value="GGDEF"/>
    <property type="match status" value="1"/>
</dbReference>
<dbReference type="EMBL" id="SMAK01000002">
    <property type="protein sequence ID" value="TCT12759.1"/>
    <property type="molecule type" value="Genomic_DNA"/>
</dbReference>
<feature type="transmembrane region" description="Helical" evidence="3">
    <location>
        <begin position="67"/>
        <end position="86"/>
    </location>
</feature>
<organism evidence="5 6">
    <name type="scientific">Tepidamorphus gemmatus</name>
    <dbReference type="NCBI Taxonomy" id="747076"/>
    <lineage>
        <taxon>Bacteria</taxon>
        <taxon>Pseudomonadati</taxon>
        <taxon>Pseudomonadota</taxon>
        <taxon>Alphaproteobacteria</taxon>
        <taxon>Hyphomicrobiales</taxon>
        <taxon>Tepidamorphaceae</taxon>
        <taxon>Tepidamorphus</taxon>
    </lineage>
</organism>
<evidence type="ECO:0000313" key="6">
    <source>
        <dbReference type="Proteomes" id="UP000295678"/>
    </source>
</evidence>
<evidence type="ECO:0000313" key="5">
    <source>
        <dbReference type="EMBL" id="TCT12759.1"/>
    </source>
</evidence>
<feature type="transmembrane region" description="Helical" evidence="3">
    <location>
        <begin position="185"/>
        <end position="207"/>
    </location>
</feature>
<dbReference type="PROSITE" id="PS50887">
    <property type="entry name" value="GGDEF"/>
    <property type="match status" value="1"/>
</dbReference>
<dbReference type="InterPro" id="IPR050469">
    <property type="entry name" value="Diguanylate_Cyclase"/>
</dbReference>
<dbReference type="InterPro" id="IPR000160">
    <property type="entry name" value="GGDEF_dom"/>
</dbReference>
<feature type="transmembrane region" description="Helical" evidence="3">
    <location>
        <begin position="93"/>
        <end position="113"/>
    </location>
</feature>
<dbReference type="GO" id="GO:1902201">
    <property type="term" value="P:negative regulation of bacterial-type flagellum-dependent cell motility"/>
    <property type="evidence" value="ECO:0007669"/>
    <property type="project" value="TreeGrafter"/>
</dbReference>
<dbReference type="Gene3D" id="3.30.70.270">
    <property type="match status" value="1"/>
</dbReference>
<comment type="catalytic activity">
    <reaction evidence="2">
        <text>2 GTP = 3',3'-c-di-GMP + 2 diphosphate</text>
        <dbReference type="Rhea" id="RHEA:24898"/>
        <dbReference type="ChEBI" id="CHEBI:33019"/>
        <dbReference type="ChEBI" id="CHEBI:37565"/>
        <dbReference type="ChEBI" id="CHEBI:58805"/>
        <dbReference type="EC" id="2.7.7.65"/>
    </reaction>
</comment>
<keyword evidence="3" id="KW-1133">Transmembrane helix</keyword>
<evidence type="ECO:0000259" key="4">
    <source>
        <dbReference type="PROSITE" id="PS50887"/>
    </source>
</evidence>